<gene>
    <name evidence="5" type="ORF">SAMN04490355_101453</name>
</gene>
<dbReference type="SMART" id="SM00935">
    <property type="entry name" value="OmpH"/>
    <property type="match status" value="1"/>
</dbReference>
<dbReference type="AlphaFoldDB" id="A0A1I4JVB8"/>
<evidence type="ECO:0000256" key="2">
    <source>
        <dbReference type="ARBA" id="ARBA00022729"/>
    </source>
</evidence>
<evidence type="ECO:0000256" key="4">
    <source>
        <dbReference type="SAM" id="Phobius"/>
    </source>
</evidence>
<evidence type="ECO:0000313" key="5">
    <source>
        <dbReference type="EMBL" id="SFL70528.1"/>
    </source>
</evidence>
<dbReference type="Gene3D" id="3.30.910.20">
    <property type="entry name" value="Skp domain"/>
    <property type="match status" value="1"/>
</dbReference>
<dbReference type="EMBL" id="FOTS01000014">
    <property type="protein sequence ID" value="SFL70528.1"/>
    <property type="molecule type" value="Genomic_DNA"/>
</dbReference>
<dbReference type="GO" id="GO:0005829">
    <property type="term" value="C:cytosol"/>
    <property type="evidence" value="ECO:0007669"/>
    <property type="project" value="TreeGrafter"/>
</dbReference>
<keyword evidence="2" id="KW-0732">Signal</keyword>
<dbReference type="SUPFAM" id="SSF111384">
    <property type="entry name" value="OmpH-like"/>
    <property type="match status" value="1"/>
</dbReference>
<reference evidence="6" key="1">
    <citation type="submission" date="2016-10" db="EMBL/GenBank/DDBJ databases">
        <authorList>
            <person name="Varghese N."/>
            <person name="Submissions S."/>
        </authorList>
    </citation>
    <scope>NUCLEOTIDE SEQUENCE [LARGE SCALE GENOMIC DNA]</scope>
    <source>
        <strain evidence="6">DSM 13327</strain>
    </source>
</reference>
<protein>
    <submittedName>
        <fullName evidence="5">Outer membrane protein</fullName>
    </submittedName>
</protein>
<dbReference type="STRING" id="1123291.SAMN04490355_101453"/>
<keyword evidence="6" id="KW-1185">Reference proteome</keyword>
<proteinExistence type="inferred from homology"/>
<sequence>MNFYAYEGQEGRSIMFEQKEKGLIKNLIVLFFVAMFGVIIIQPGIARAAATVAPPVGVVDYISLINQHPDTAKGNAALKAEQEEMKKEFEDKAANLNDQEKQSLNLQLSQQLELKRQELLKPIVEKINVVITQVMEAKGLTIVVQKNSVVCGGQDITNEVLKKIMSK</sequence>
<evidence type="ECO:0000313" key="6">
    <source>
        <dbReference type="Proteomes" id="UP000199520"/>
    </source>
</evidence>
<dbReference type="InterPro" id="IPR005632">
    <property type="entry name" value="Chaperone_Skp"/>
</dbReference>
<evidence type="ECO:0000256" key="1">
    <source>
        <dbReference type="ARBA" id="ARBA00009091"/>
    </source>
</evidence>
<comment type="similarity">
    <text evidence="1">Belongs to the Skp family.</text>
</comment>
<keyword evidence="3" id="KW-0175">Coiled coil</keyword>
<dbReference type="InterPro" id="IPR024930">
    <property type="entry name" value="Skp_dom_sf"/>
</dbReference>
<dbReference type="GO" id="GO:0051082">
    <property type="term" value="F:unfolded protein binding"/>
    <property type="evidence" value="ECO:0007669"/>
    <property type="project" value="InterPro"/>
</dbReference>
<dbReference type="GO" id="GO:0050821">
    <property type="term" value="P:protein stabilization"/>
    <property type="evidence" value="ECO:0007669"/>
    <property type="project" value="TreeGrafter"/>
</dbReference>
<feature type="transmembrane region" description="Helical" evidence="4">
    <location>
        <begin position="22"/>
        <end position="41"/>
    </location>
</feature>
<name>A0A1I4JVB8_9FIRM</name>
<keyword evidence="4" id="KW-1133">Transmembrane helix</keyword>
<evidence type="ECO:0000256" key="3">
    <source>
        <dbReference type="SAM" id="Coils"/>
    </source>
</evidence>
<keyword evidence="4" id="KW-0472">Membrane</keyword>
<feature type="coiled-coil region" evidence="3">
    <location>
        <begin position="75"/>
        <end position="106"/>
    </location>
</feature>
<dbReference type="PANTHER" id="PTHR35089">
    <property type="entry name" value="CHAPERONE PROTEIN SKP"/>
    <property type="match status" value="1"/>
</dbReference>
<dbReference type="PANTHER" id="PTHR35089:SF1">
    <property type="entry name" value="CHAPERONE PROTEIN SKP"/>
    <property type="match status" value="1"/>
</dbReference>
<dbReference type="Proteomes" id="UP000199520">
    <property type="component" value="Unassembled WGS sequence"/>
</dbReference>
<keyword evidence="4" id="KW-0812">Transmembrane</keyword>
<organism evidence="5 6">
    <name type="scientific">Pelosinus propionicus DSM 13327</name>
    <dbReference type="NCBI Taxonomy" id="1123291"/>
    <lineage>
        <taxon>Bacteria</taxon>
        <taxon>Bacillati</taxon>
        <taxon>Bacillota</taxon>
        <taxon>Negativicutes</taxon>
        <taxon>Selenomonadales</taxon>
        <taxon>Sporomusaceae</taxon>
        <taxon>Pelosinus</taxon>
    </lineage>
</organism>
<accession>A0A1I4JVB8</accession>
<dbReference type="Pfam" id="PF03938">
    <property type="entry name" value="OmpH"/>
    <property type="match status" value="1"/>
</dbReference>